<evidence type="ECO:0000256" key="9">
    <source>
        <dbReference type="RuleBase" id="RU364057"/>
    </source>
</evidence>
<dbReference type="EMBL" id="JAJVDC020000008">
    <property type="protein sequence ID" value="KAL1635990.1"/>
    <property type="molecule type" value="Genomic_DNA"/>
</dbReference>
<protein>
    <recommendedName>
        <fullName evidence="3 9">Mitochondrial inner membrane protease ATP23</fullName>
        <ecNumber evidence="9">3.4.24.-</ecNumber>
    </recommendedName>
</protein>
<evidence type="ECO:0000256" key="3">
    <source>
        <dbReference type="ARBA" id="ARBA00014615"/>
    </source>
</evidence>
<name>A0ABR3T8X6_9PEZI</name>
<keyword evidence="6 9" id="KW-0378">Hydrolase</keyword>
<evidence type="ECO:0000256" key="7">
    <source>
        <dbReference type="ARBA" id="ARBA00023049"/>
    </source>
</evidence>
<dbReference type="PANTHER" id="PTHR21711">
    <property type="entry name" value="MITOCHONDRIAL INNER MEMBRANE PROTEASE"/>
    <property type="match status" value="1"/>
</dbReference>
<keyword evidence="7 9" id="KW-0482">Metalloprotease</keyword>
<dbReference type="InterPro" id="IPR019165">
    <property type="entry name" value="Peptidase_M76_ATP23"/>
</dbReference>
<comment type="similarity">
    <text evidence="2 9">Belongs to the peptidase M76 family.</text>
</comment>
<dbReference type="Proteomes" id="UP001521116">
    <property type="component" value="Unassembled WGS sequence"/>
</dbReference>
<gene>
    <name evidence="10" type="primary">ATP23</name>
    <name evidence="10" type="ORF">SLS56_001342</name>
</gene>
<keyword evidence="9" id="KW-0999">Mitochondrion inner membrane</keyword>
<dbReference type="Pfam" id="PF09768">
    <property type="entry name" value="Peptidase_M76"/>
    <property type="match status" value="1"/>
</dbReference>
<keyword evidence="11" id="KW-1185">Reference proteome</keyword>
<comment type="subcellular location">
    <subcellularLocation>
        <location evidence="1 9">Mitochondrion inner membrane</location>
        <topology evidence="1 9">Peripheral membrane protein</topology>
        <orientation evidence="1 9">Intermembrane side</orientation>
    </subcellularLocation>
</comment>
<dbReference type="GO" id="GO:0008233">
    <property type="term" value="F:peptidase activity"/>
    <property type="evidence" value="ECO:0007669"/>
    <property type="project" value="UniProtKB-KW"/>
</dbReference>
<evidence type="ECO:0000256" key="2">
    <source>
        <dbReference type="ARBA" id="ARBA00009915"/>
    </source>
</evidence>
<dbReference type="PANTHER" id="PTHR21711:SF0">
    <property type="entry name" value="MITOCHONDRIAL INNER MEMBRANE PROTEASE ATP23 HOMOLOG"/>
    <property type="match status" value="1"/>
</dbReference>
<keyword evidence="5 9" id="KW-0479">Metal-binding</keyword>
<proteinExistence type="inferred from homology"/>
<evidence type="ECO:0000256" key="6">
    <source>
        <dbReference type="ARBA" id="ARBA00022801"/>
    </source>
</evidence>
<comment type="caution">
    <text evidence="10">The sequence shown here is derived from an EMBL/GenBank/DDBJ whole genome shotgun (WGS) entry which is preliminary data.</text>
</comment>
<evidence type="ECO:0000313" key="11">
    <source>
        <dbReference type="Proteomes" id="UP001521116"/>
    </source>
</evidence>
<comment type="function">
    <text evidence="8">Has a dual role in the assembly of mitochondrial ATPase. Acts as a protease that removes N-terminal residues of mitochondrial ATPase CF(0) subunit 6 at the intermembrane space side. Also involved in the correct assembly of the membrane-embedded ATPase CF(0) particle, probably mediating association of subunit 6 with the subunit 9 ring.</text>
</comment>
<keyword evidence="9" id="KW-0496">Mitochondrion</keyword>
<evidence type="ECO:0000256" key="4">
    <source>
        <dbReference type="ARBA" id="ARBA00022670"/>
    </source>
</evidence>
<dbReference type="GO" id="GO:0006508">
    <property type="term" value="P:proteolysis"/>
    <property type="evidence" value="ECO:0007669"/>
    <property type="project" value="UniProtKB-KW"/>
</dbReference>
<dbReference type="EC" id="3.4.24.-" evidence="9"/>
<organism evidence="10 11">
    <name type="scientific">Neofusicoccum ribis</name>
    <dbReference type="NCBI Taxonomy" id="45134"/>
    <lineage>
        <taxon>Eukaryota</taxon>
        <taxon>Fungi</taxon>
        <taxon>Dikarya</taxon>
        <taxon>Ascomycota</taxon>
        <taxon>Pezizomycotina</taxon>
        <taxon>Dothideomycetes</taxon>
        <taxon>Dothideomycetes incertae sedis</taxon>
        <taxon>Botryosphaeriales</taxon>
        <taxon>Botryosphaeriaceae</taxon>
        <taxon>Neofusicoccum</taxon>
    </lineage>
</organism>
<reference evidence="10 11" key="1">
    <citation type="submission" date="2024-02" db="EMBL/GenBank/DDBJ databases">
        <title>De novo assembly and annotation of 12 fungi associated with fruit tree decline syndrome in Ontario, Canada.</title>
        <authorList>
            <person name="Sulman M."/>
            <person name="Ellouze W."/>
            <person name="Ilyukhin E."/>
        </authorList>
    </citation>
    <scope>NUCLEOTIDE SEQUENCE [LARGE SCALE GENOMIC DNA]</scope>
    <source>
        <strain evidence="10 11">M1-105</strain>
    </source>
</reference>
<accession>A0ABR3T8X6</accession>
<evidence type="ECO:0000256" key="8">
    <source>
        <dbReference type="ARBA" id="ARBA00025322"/>
    </source>
</evidence>
<sequence>MAEAMGPETKPARPPPIDAPADPSFYTWRTFFSILAGQASPEERRHYFLTRDTLNEDRDITRVEAHRDWLFNYSPIVRFMREEIQKLGGDVGPHNVRCRRCTTPQGGGIDQDYGILICANHMRNRGHVEDTIAHEMVHAYDYMRFKVDRWNLRHQACTEDCVRRRATLSLMARPGVKDDVHAARLVNEVWDSCFTDTRPFDEIYR</sequence>
<evidence type="ECO:0000256" key="1">
    <source>
        <dbReference type="ARBA" id="ARBA00004137"/>
    </source>
</evidence>
<keyword evidence="9" id="KW-0472">Membrane</keyword>
<evidence type="ECO:0000256" key="5">
    <source>
        <dbReference type="ARBA" id="ARBA00022723"/>
    </source>
</evidence>
<keyword evidence="4 9" id="KW-0645">Protease</keyword>
<evidence type="ECO:0000313" key="10">
    <source>
        <dbReference type="EMBL" id="KAL1635990.1"/>
    </source>
</evidence>